<dbReference type="InterPro" id="IPR046487">
    <property type="entry name" value="DUF6580"/>
</dbReference>
<evidence type="ECO:0000313" key="3">
    <source>
        <dbReference type="Proteomes" id="UP000183200"/>
    </source>
</evidence>
<accession>A0A1G9KEA1</accession>
<evidence type="ECO:0000313" key="2">
    <source>
        <dbReference type="EMBL" id="SDL47663.1"/>
    </source>
</evidence>
<name>A0A1G9KEA1_9SPHI</name>
<feature type="transmembrane region" description="Helical" evidence="1">
    <location>
        <begin position="35"/>
        <end position="53"/>
    </location>
</feature>
<feature type="transmembrane region" description="Helical" evidence="1">
    <location>
        <begin position="12"/>
        <end position="29"/>
    </location>
</feature>
<feature type="transmembrane region" description="Helical" evidence="1">
    <location>
        <begin position="82"/>
        <end position="101"/>
    </location>
</feature>
<feature type="transmembrane region" description="Helical" evidence="1">
    <location>
        <begin position="133"/>
        <end position="153"/>
    </location>
</feature>
<dbReference type="AlphaFoldDB" id="A0A1G9KEA1"/>
<gene>
    <name evidence="2" type="ORF">SAMN05421820_101545</name>
</gene>
<dbReference type="RefSeq" id="WP_074604563.1">
    <property type="nucleotide sequence ID" value="NZ_FNGY01000001.1"/>
</dbReference>
<feature type="transmembrane region" description="Helical" evidence="1">
    <location>
        <begin position="108"/>
        <end position="127"/>
    </location>
</feature>
<feature type="transmembrane region" description="Helical" evidence="1">
    <location>
        <begin position="160"/>
        <end position="178"/>
    </location>
</feature>
<proteinExistence type="predicted"/>
<reference evidence="3" key="1">
    <citation type="submission" date="2016-10" db="EMBL/GenBank/DDBJ databases">
        <authorList>
            <person name="Varghese N."/>
            <person name="Submissions S."/>
        </authorList>
    </citation>
    <scope>NUCLEOTIDE SEQUENCE [LARGE SCALE GENOMIC DNA]</scope>
    <source>
        <strain evidence="3">DSM 19110</strain>
    </source>
</reference>
<keyword evidence="1" id="KW-0812">Transmembrane</keyword>
<sequence>MSESKFNPRTMILLLIIIFVSIIRVAAPFSGDFKVIANFSAVGAIALFGGAYFNNNVKAFAFPLLVLLLSDIFIAKTSGYGFFYGGWYWTYIAFILMVVVGKVMMNKVTVLSFIGSAVVAVLIHWIVSDISAMYVPGLYPPTFAGYIACLTAAIPYEKSFLYGTVAYGAVMFGAFEMLKAKYPYLSLTNSRIAA</sequence>
<dbReference type="EMBL" id="FNGY01000001">
    <property type="protein sequence ID" value="SDL47663.1"/>
    <property type="molecule type" value="Genomic_DNA"/>
</dbReference>
<evidence type="ECO:0000256" key="1">
    <source>
        <dbReference type="SAM" id="Phobius"/>
    </source>
</evidence>
<keyword evidence="3" id="KW-1185">Reference proteome</keyword>
<keyword evidence="1" id="KW-0472">Membrane</keyword>
<organism evidence="2 3">
    <name type="scientific">Pedobacter steynii</name>
    <dbReference type="NCBI Taxonomy" id="430522"/>
    <lineage>
        <taxon>Bacteria</taxon>
        <taxon>Pseudomonadati</taxon>
        <taxon>Bacteroidota</taxon>
        <taxon>Sphingobacteriia</taxon>
        <taxon>Sphingobacteriales</taxon>
        <taxon>Sphingobacteriaceae</taxon>
        <taxon>Pedobacter</taxon>
    </lineage>
</organism>
<dbReference type="Proteomes" id="UP000183200">
    <property type="component" value="Unassembled WGS sequence"/>
</dbReference>
<dbReference type="STRING" id="430522.BFS30_26265"/>
<dbReference type="Pfam" id="PF20221">
    <property type="entry name" value="DUF6580"/>
    <property type="match status" value="1"/>
</dbReference>
<keyword evidence="1" id="KW-1133">Transmembrane helix</keyword>
<protein>
    <submittedName>
        <fullName evidence="2">Uncharacterized protein</fullName>
    </submittedName>
</protein>